<feature type="signal peptide" evidence="1">
    <location>
        <begin position="1"/>
        <end position="18"/>
    </location>
</feature>
<evidence type="ECO:0000313" key="2">
    <source>
        <dbReference type="EMBL" id="RDX50509.1"/>
    </source>
</evidence>
<dbReference type="Proteomes" id="UP000256964">
    <property type="component" value="Unassembled WGS sequence"/>
</dbReference>
<reference evidence="2 3" key="1">
    <citation type="journal article" date="2018" name="Biotechnol. Biofuels">
        <title>Integrative visual omics of the white-rot fungus Polyporus brumalis exposes the biotechnological potential of its oxidative enzymes for delignifying raw plant biomass.</title>
        <authorList>
            <person name="Miyauchi S."/>
            <person name="Rancon A."/>
            <person name="Drula E."/>
            <person name="Hage H."/>
            <person name="Chaduli D."/>
            <person name="Favel A."/>
            <person name="Grisel S."/>
            <person name="Henrissat B."/>
            <person name="Herpoel-Gimbert I."/>
            <person name="Ruiz-Duenas F.J."/>
            <person name="Chevret D."/>
            <person name="Hainaut M."/>
            <person name="Lin J."/>
            <person name="Wang M."/>
            <person name="Pangilinan J."/>
            <person name="Lipzen A."/>
            <person name="Lesage-Meessen L."/>
            <person name="Navarro D."/>
            <person name="Riley R."/>
            <person name="Grigoriev I.V."/>
            <person name="Zhou S."/>
            <person name="Raouche S."/>
            <person name="Rosso M.N."/>
        </authorList>
    </citation>
    <scope>NUCLEOTIDE SEQUENCE [LARGE SCALE GENOMIC DNA]</scope>
    <source>
        <strain evidence="2 3">BRFM 1820</strain>
    </source>
</reference>
<organism evidence="2 3">
    <name type="scientific">Lentinus brumalis</name>
    <dbReference type="NCBI Taxonomy" id="2498619"/>
    <lineage>
        <taxon>Eukaryota</taxon>
        <taxon>Fungi</taxon>
        <taxon>Dikarya</taxon>
        <taxon>Basidiomycota</taxon>
        <taxon>Agaricomycotina</taxon>
        <taxon>Agaricomycetes</taxon>
        <taxon>Polyporales</taxon>
        <taxon>Polyporaceae</taxon>
        <taxon>Lentinus</taxon>
    </lineage>
</organism>
<sequence>MFPKSLIAVALLAVSAHALSAQAAPQSPETASLPLPTDAGLPSSLVPLSAAISAVNAHSAEFASLVGTSTYLSVQAELGLLSAEVAIGTATQLTAYISEINATPVVQVSSKGGQAITMATGTGATTVFAGATFVAVPNSGVAGAVVSKSLLVGAAAVLGSLAVGGIAVL</sequence>
<accession>A0A371DD79</accession>
<protein>
    <submittedName>
        <fullName evidence="2">Uncharacterized protein</fullName>
    </submittedName>
</protein>
<evidence type="ECO:0000256" key="1">
    <source>
        <dbReference type="SAM" id="SignalP"/>
    </source>
</evidence>
<gene>
    <name evidence="2" type="ORF">OH76DRAFT_1402566</name>
</gene>
<proteinExistence type="predicted"/>
<dbReference type="EMBL" id="KZ857399">
    <property type="protein sequence ID" value="RDX50509.1"/>
    <property type="molecule type" value="Genomic_DNA"/>
</dbReference>
<keyword evidence="1" id="KW-0732">Signal</keyword>
<feature type="chain" id="PRO_5016961159" evidence="1">
    <location>
        <begin position="19"/>
        <end position="169"/>
    </location>
</feature>
<name>A0A371DD79_9APHY</name>
<keyword evidence="3" id="KW-1185">Reference proteome</keyword>
<evidence type="ECO:0000313" key="3">
    <source>
        <dbReference type="Proteomes" id="UP000256964"/>
    </source>
</evidence>
<dbReference type="AlphaFoldDB" id="A0A371DD79"/>
<dbReference type="OrthoDB" id="2752795at2759"/>